<evidence type="ECO:0000256" key="1">
    <source>
        <dbReference type="SAM" id="MobiDB-lite"/>
    </source>
</evidence>
<reference evidence="2 3" key="1">
    <citation type="journal article" date="2013" name="Appl. Environ. Microbiol.">
        <title>The Carbohydrate Metabolism Signature of Lactococcus lactis Strain A12 Reveals Its Sourdough Ecosystem Origin.</title>
        <authorList>
            <person name="Passerini D."/>
            <person name="Coddeville M."/>
            <person name="Le Bourgeois P."/>
            <person name="Loubiere P."/>
            <person name="Ritzenthaler P."/>
            <person name="Fontagne-Faucher C."/>
            <person name="Daveran-Mingot M.L."/>
            <person name="Cocaign-Bousquet M."/>
        </authorList>
    </citation>
    <scope>NUCLEOTIDE SEQUENCE [LARGE SCALE GENOMIC DNA]</scope>
    <source>
        <strain evidence="2 3">A12</strain>
    </source>
</reference>
<evidence type="ECO:0000313" key="3">
    <source>
        <dbReference type="Proteomes" id="UP000015361"/>
    </source>
</evidence>
<proteinExistence type="predicted"/>
<feature type="region of interest" description="Disordered" evidence="1">
    <location>
        <begin position="1"/>
        <end position="22"/>
    </location>
</feature>
<dbReference type="EMBL" id="CBLU010000006">
    <property type="protein sequence ID" value="CDG03851.1"/>
    <property type="molecule type" value="Genomic_DNA"/>
</dbReference>
<comment type="caution">
    <text evidence="2">The sequence shown here is derived from an EMBL/GenBank/DDBJ whole genome shotgun (WGS) entry which is preliminary data.</text>
</comment>
<name>S6FEX5_LACLL</name>
<protein>
    <submittedName>
        <fullName evidence="2">Uncharacterized protein</fullName>
    </submittedName>
</protein>
<sequence>MKTYMMTKEFTRVSEEKDDRGM</sequence>
<feature type="compositionally biased region" description="Basic and acidic residues" evidence="1">
    <location>
        <begin position="9"/>
        <end position="22"/>
    </location>
</feature>
<evidence type="ECO:0000313" key="2">
    <source>
        <dbReference type="EMBL" id="CDG03851.1"/>
    </source>
</evidence>
<gene>
    <name evidence="2" type="ORF">O9U_08195</name>
</gene>
<dbReference type="AlphaFoldDB" id="S6FEX5"/>
<organism evidence="2 3">
    <name type="scientific">Lactococcus lactis subsp. lactis A12</name>
    <dbReference type="NCBI Taxonomy" id="1137134"/>
    <lineage>
        <taxon>Bacteria</taxon>
        <taxon>Bacillati</taxon>
        <taxon>Bacillota</taxon>
        <taxon>Bacilli</taxon>
        <taxon>Lactobacillales</taxon>
        <taxon>Streptococcaceae</taxon>
        <taxon>Lactococcus</taxon>
    </lineage>
</organism>
<accession>S6FEX5</accession>
<dbReference type="Proteomes" id="UP000015361">
    <property type="component" value="Unassembled WGS sequence"/>
</dbReference>